<accession>A0A562B1E4</accession>
<evidence type="ECO:0000313" key="2">
    <source>
        <dbReference type="Proteomes" id="UP000318141"/>
    </source>
</evidence>
<dbReference type="Proteomes" id="UP000318141">
    <property type="component" value="Unassembled WGS sequence"/>
</dbReference>
<evidence type="ECO:0008006" key="3">
    <source>
        <dbReference type="Google" id="ProtNLM"/>
    </source>
</evidence>
<evidence type="ECO:0000313" key="1">
    <source>
        <dbReference type="EMBL" id="TWG78956.1"/>
    </source>
</evidence>
<dbReference type="EMBL" id="VLJN01000066">
    <property type="protein sequence ID" value="TWG78956.1"/>
    <property type="molecule type" value="Genomic_DNA"/>
</dbReference>
<reference evidence="1 2" key="1">
    <citation type="submission" date="2019-07" db="EMBL/GenBank/DDBJ databases">
        <title>Genome sequencing of lignin-degrading bacterial isolates.</title>
        <authorList>
            <person name="Gladden J."/>
        </authorList>
    </citation>
    <scope>NUCLEOTIDE SEQUENCE [LARGE SCALE GENOMIC DNA]</scope>
    <source>
        <strain evidence="1 2">J11</strain>
    </source>
</reference>
<organism evidence="1 2">
    <name type="scientific">Cupriavidus gilardii J11</name>
    <dbReference type="NCBI Taxonomy" id="936133"/>
    <lineage>
        <taxon>Bacteria</taxon>
        <taxon>Pseudomonadati</taxon>
        <taxon>Pseudomonadota</taxon>
        <taxon>Betaproteobacteria</taxon>
        <taxon>Burkholderiales</taxon>
        <taxon>Burkholderiaceae</taxon>
        <taxon>Cupriavidus</taxon>
    </lineage>
</organism>
<proteinExistence type="predicted"/>
<name>A0A562B1E4_9BURK</name>
<dbReference type="AlphaFoldDB" id="A0A562B1E4"/>
<gene>
    <name evidence="1" type="ORF">L602_000800000250</name>
</gene>
<sequence length="118" mass="13391">MAIESPLFQSSMELFGHAITHFNGTSELDRKLVILHLSNSVELLLKDMLLDSGESIYKNPKETITIHGCIELLGTKKIAVPYLNKLELLIDERNALQHRFGSPNELTAIFYMNDCLHH</sequence>
<protein>
    <recommendedName>
        <fullName evidence="3">DUF4145 domain-containing protein</fullName>
    </recommendedName>
</protein>
<keyword evidence="2" id="KW-1185">Reference proteome</keyword>
<comment type="caution">
    <text evidence="1">The sequence shown here is derived from an EMBL/GenBank/DDBJ whole genome shotgun (WGS) entry which is preliminary data.</text>
</comment>